<dbReference type="Proteomes" id="UP000252586">
    <property type="component" value="Unassembled WGS sequence"/>
</dbReference>
<accession>A0A366D8W3</accession>
<reference evidence="1 2" key="1">
    <citation type="submission" date="2018-06" db="EMBL/GenBank/DDBJ databases">
        <title>Genomic Encyclopedia of Type Strains, Phase IV (KMG-IV): sequencing the most valuable type-strain genomes for metagenomic binning, comparative biology and taxonomic classification.</title>
        <authorList>
            <person name="Goeker M."/>
        </authorList>
    </citation>
    <scope>NUCLEOTIDE SEQUENCE [LARGE SCALE GENOMIC DNA]</scope>
    <source>
        <strain evidence="1 2">DSM 44599</strain>
    </source>
</reference>
<gene>
    <name evidence="1" type="ORF">DFR74_11333</name>
</gene>
<protein>
    <submittedName>
        <fullName evidence="1">Uncharacterized protein</fullName>
    </submittedName>
</protein>
<name>A0A366D8W3_9NOCA</name>
<sequence length="64" mass="7006">MVISRLGETRNTFGHHAALAGLVRCAAKAHPELPCTSGHRTVRDQGKVSTHTKMVEPVQFRLCP</sequence>
<evidence type="ECO:0000313" key="2">
    <source>
        <dbReference type="Proteomes" id="UP000252586"/>
    </source>
</evidence>
<comment type="caution">
    <text evidence="1">The sequence shown here is derived from an EMBL/GenBank/DDBJ whole genome shotgun (WGS) entry which is preliminary data.</text>
</comment>
<dbReference type="AlphaFoldDB" id="A0A366D8W3"/>
<evidence type="ECO:0000313" key="1">
    <source>
        <dbReference type="EMBL" id="RBO86491.1"/>
    </source>
</evidence>
<organism evidence="1 2">
    <name type="scientific">Nocardia puris</name>
    <dbReference type="NCBI Taxonomy" id="208602"/>
    <lineage>
        <taxon>Bacteria</taxon>
        <taxon>Bacillati</taxon>
        <taxon>Actinomycetota</taxon>
        <taxon>Actinomycetes</taxon>
        <taxon>Mycobacteriales</taxon>
        <taxon>Nocardiaceae</taxon>
        <taxon>Nocardia</taxon>
    </lineage>
</organism>
<dbReference type="EMBL" id="QNRE01000013">
    <property type="protein sequence ID" value="RBO86491.1"/>
    <property type="molecule type" value="Genomic_DNA"/>
</dbReference>
<keyword evidence="2" id="KW-1185">Reference proteome</keyword>
<proteinExistence type="predicted"/>